<dbReference type="EC" id="1.18.1.2" evidence="2"/>
<dbReference type="InterPro" id="IPR055275">
    <property type="entry name" value="Ferredox_Rdtase"/>
</dbReference>
<dbReference type="PANTHER" id="PTHR48467">
    <property type="entry name" value="GLUTAMATE SYNTHASE 1 [NADH], CHLOROPLASTIC-LIKE"/>
    <property type="match status" value="1"/>
</dbReference>
<evidence type="ECO:0000256" key="7">
    <source>
        <dbReference type="ARBA" id="ARBA00023002"/>
    </source>
</evidence>
<evidence type="ECO:0000256" key="4">
    <source>
        <dbReference type="ARBA" id="ARBA00022723"/>
    </source>
</evidence>
<name>A0A7Z0CKQ0_9ACTN</name>
<evidence type="ECO:0000256" key="8">
    <source>
        <dbReference type="ARBA" id="ARBA00023004"/>
    </source>
</evidence>
<comment type="catalytic activity">
    <reaction evidence="10">
        <text>2 reduced [2Fe-2S]-[ferredoxin] + NADP(+) + H(+) = 2 oxidized [2Fe-2S]-[ferredoxin] + NADPH</text>
        <dbReference type="Rhea" id="RHEA:20125"/>
        <dbReference type="Rhea" id="RHEA-COMP:10000"/>
        <dbReference type="Rhea" id="RHEA-COMP:10001"/>
        <dbReference type="ChEBI" id="CHEBI:15378"/>
        <dbReference type="ChEBI" id="CHEBI:33737"/>
        <dbReference type="ChEBI" id="CHEBI:33738"/>
        <dbReference type="ChEBI" id="CHEBI:57783"/>
        <dbReference type="ChEBI" id="CHEBI:58349"/>
        <dbReference type="EC" id="1.18.1.2"/>
    </reaction>
</comment>
<evidence type="ECO:0000256" key="5">
    <source>
        <dbReference type="ARBA" id="ARBA00022827"/>
    </source>
</evidence>
<dbReference type="PRINTS" id="PR00419">
    <property type="entry name" value="ADXRDTASE"/>
</dbReference>
<evidence type="ECO:0000256" key="9">
    <source>
        <dbReference type="ARBA" id="ARBA00023014"/>
    </source>
</evidence>
<dbReference type="GO" id="GO:0051536">
    <property type="term" value="F:iron-sulfur cluster binding"/>
    <property type="evidence" value="ECO:0007669"/>
    <property type="project" value="UniProtKB-KW"/>
</dbReference>
<protein>
    <recommendedName>
        <fullName evidence="2">ferredoxin--NADP(+) reductase</fullName>
        <ecNumber evidence="2">1.18.1.2</ecNumber>
    </recommendedName>
</protein>
<evidence type="ECO:0000256" key="3">
    <source>
        <dbReference type="ARBA" id="ARBA00022630"/>
    </source>
</evidence>
<dbReference type="GO" id="GO:0046872">
    <property type="term" value="F:metal ion binding"/>
    <property type="evidence" value="ECO:0007669"/>
    <property type="project" value="UniProtKB-KW"/>
</dbReference>
<dbReference type="Pfam" id="PF00037">
    <property type="entry name" value="Fer4"/>
    <property type="match status" value="1"/>
</dbReference>
<evidence type="ECO:0000256" key="10">
    <source>
        <dbReference type="ARBA" id="ARBA00047776"/>
    </source>
</evidence>
<accession>A0A7Z0CKQ0</accession>
<organism evidence="12 13">
    <name type="scientific">Nocardioides aromaticivorans</name>
    <dbReference type="NCBI Taxonomy" id="200618"/>
    <lineage>
        <taxon>Bacteria</taxon>
        <taxon>Bacillati</taxon>
        <taxon>Actinomycetota</taxon>
        <taxon>Actinomycetes</taxon>
        <taxon>Propionibacteriales</taxon>
        <taxon>Nocardioidaceae</taxon>
        <taxon>Nocardioides</taxon>
    </lineage>
</organism>
<dbReference type="PROSITE" id="PS51379">
    <property type="entry name" value="4FE4S_FER_2"/>
    <property type="match status" value="1"/>
</dbReference>
<dbReference type="Gene3D" id="3.40.50.720">
    <property type="entry name" value="NAD(P)-binding Rossmann-like Domain"/>
    <property type="match status" value="1"/>
</dbReference>
<evidence type="ECO:0000256" key="1">
    <source>
        <dbReference type="ARBA" id="ARBA00001974"/>
    </source>
</evidence>
<keyword evidence="3" id="KW-0285">Flavoprotein</keyword>
<dbReference type="SUPFAM" id="SSF54862">
    <property type="entry name" value="4Fe-4S ferredoxins"/>
    <property type="match status" value="1"/>
</dbReference>
<dbReference type="PROSITE" id="PS00198">
    <property type="entry name" value="4FE4S_FER_1"/>
    <property type="match status" value="1"/>
</dbReference>
<dbReference type="AlphaFoldDB" id="A0A7Z0CKQ0"/>
<evidence type="ECO:0000259" key="11">
    <source>
        <dbReference type="PROSITE" id="PS51379"/>
    </source>
</evidence>
<evidence type="ECO:0000256" key="2">
    <source>
        <dbReference type="ARBA" id="ARBA00013223"/>
    </source>
</evidence>
<feature type="domain" description="4Fe-4S ferredoxin-type" evidence="11">
    <location>
        <begin position="37"/>
        <end position="66"/>
    </location>
</feature>
<evidence type="ECO:0000313" key="12">
    <source>
        <dbReference type="EMBL" id="NYI44986.1"/>
    </source>
</evidence>
<dbReference type="InterPro" id="IPR023753">
    <property type="entry name" value="FAD/NAD-binding_dom"/>
</dbReference>
<dbReference type="RefSeq" id="WP_179648704.1">
    <property type="nucleotide sequence ID" value="NZ_JACBZM010000001.1"/>
</dbReference>
<keyword evidence="9" id="KW-0411">Iron-sulfur</keyword>
<reference evidence="12 13" key="1">
    <citation type="submission" date="2020-07" db="EMBL/GenBank/DDBJ databases">
        <title>Sequencing the genomes of 1000 actinobacteria strains.</title>
        <authorList>
            <person name="Klenk H.-P."/>
        </authorList>
    </citation>
    <scope>NUCLEOTIDE SEQUENCE [LARGE SCALE GENOMIC DNA]</scope>
    <source>
        <strain evidence="12 13">DSM 15131</strain>
    </source>
</reference>
<comment type="cofactor">
    <cofactor evidence="1">
        <name>FAD</name>
        <dbReference type="ChEBI" id="CHEBI:57692"/>
    </cofactor>
</comment>
<dbReference type="InterPro" id="IPR017900">
    <property type="entry name" value="4Fe4S_Fe_S_CS"/>
</dbReference>
<gene>
    <name evidence="12" type="ORF">BJ993_002066</name>
</gene>
<dbReference type="GO" id="GO:0004324">
    <property type="term" value="F:ferredoxin-NADP+ reductase activity"/>
    <property type="evidence" value="ECO:0007669"/>
    <property type="project" value="UniProtKB-EC"/>
</dbReference>
<dbReference type="PANTHER" id="PTHR48467:SF1">
    <property type="entry name" value="GLUTAMATE SYNTHASE 1 [NADH], CHLOROPLASTIC-LIKE"/>
    <property type="match status" value="1"/>
</dbReference>
<keyword evidence="4" id="KW-0479">Metal-binding</keyword>
<keyword evidence="5" id="KW-0274">FAD</keyword>
<comment type="caution">
    <text evidence="12">The sequence shown here is derived from an EMBL/GenBank/DDBJ whole genome shotgun (WGS) entry which is preliminary data.</text>
</comment>
<dbReference type="SUPFAM" id="SSF51971">
    <property type="entry name" value="Nucleotide-binding domain"/>
    <property type="match status" value="1"/>
</dbReference>
<dbReference type="EMBL" id="JACBZM010000001">
    <property type="protein sequence ID" value="NYI44986.1"/>
    <property type="molecule type" value="Genomic_DNA"/>
</dbReference>
<dbReference type="InterPro" id="IPR017896">
    <property type="entry name" value="4Fe4S_Fe-S-bd"/>
</dbReference>
<keyword evidence="6" id="KW-0521">NADP</keyword>
<dbReference type="Gene3D" id="3.50.50.60">
    <property type="entry name" value="FAD/NAD(P)-binding domain"/>
    <property type="match status" value="1"/>
</dbReference>
<keyword evidence="8" id="KW-0408">Iron</keyword>
<dbReference type="Proteomes" id="UP000562045">
    <property type="component" value="Unassembled WGS sequence"/>
</dbReference>
<sequence length="533" mass="56822">MTFVITQGCCDDASCIAVCPVQCIRPRPGDPDFTTAEQLYIDPATCIDCGACMDECPVSAIYSEWDLPEEFSDFLQINADYFATNPIEESSPADPVRRTLPADRPELSVAIVGTGPAGCYAAAELSDIKGVTVSLFDRLPTPFGLVRAGVAPDHANTKQITKRFNGLFSRPNVNAFLNVEVGQDVTIDELLQHHHAVIWSAGASDDRKLGIEGESLAGSVSAREFVAWYNGHPDFADQEYDLSGKRVVVIGNGNVALDVARVLAQPVEALAKTEAADHAIDALRESSVEEVVVTARRGPEFAAYTTGEMIGLHHVDGVRVAVVEDEVASAVRDVPRVAKVLGPALEAAGAGEERSVTFRFGLTPSKINGNGAVQSVTFQHADGSLEEIEAGLVVRAIGYRGQEVEGLPFDEQAGVIPNVAGSVCDPETGESVAGIYCSGWIKRGATGIIGTNKADSAETVDSLLRDFGAGRLPTPEYDVAHLATLVLDRCPDLVDAEGWQRIDQAERKAGRRARRPRAKLVTVDELLAASRAG</sequence>
<evidence type="ECO:0000256" key="6">
    <source>
        <dbReference type="ARBA" id="ARBA00022857"/>
    </source>
</evidence>
<dbReference type="InterPro" id="IPR036188">
    <property type="entry name" value="FAD/NAD-bd_sf"/>
</dbReference>
<dbReference type="Pfam" id="PF07992">
    <property type="entry name" value="Pyr_redox_2"/>
    <property type="match status" value="1"/>
</dbReference>
<dbReference type="Gene3D" id="3.30.70.20">
    <property type="match status" value="1"/>
</dbReference>
<keyword evidence="7 12" id="KW-0560">Oxidoreductase</keyword>
<proteinExistence type="predicted"/>
<evidence type="ECO:0000313" key="13">
    <source>
        <dbReference type="Proteomes" id="UP000562045"/>
    </source>
</evidence>